<dbReference type="InterPro" id="IPR044876">
    <property type="entry name" value="HRDC_dom_sf"/>
</dbReference>
<reference evidence="2 3" key="1">
    <citation type="journal article" date="2011" name="Stand. Genomic Sci.">
        <title>High quality draft genome sequence of Segniliparus rugosus CDC 945(T)= (ATCC BAA-974(T)).</title>
        <authorList>
            <person name="Earl A.M."/>
            <person name="Desjardins C.A."/>
            <person name="Fitzgerald M.G."/>
            <person name="Arachchi H.M."/>
            <person name="Zeng Q."/>
            <person name="Mehta T."/>
            <person name="Griggs A."/>
            <person name="Birren B.W."/>
            <person name="Toney N.C."/>
            <person name="Carr J."/>
            <person name="Posey J."/>
            <person name="Butler W.R."/>
        </authorList>
    </citation>
    <scope>NUCLEOTIDE SEQUENCE [LARGE SCALE GENOMIC DNA]</scope>
    <source>
        <strain evidence="3">ATCC BAA-974 / DSM 45345 / CCUG 50838 / CIP 108380 / JCM 13579 / CDC 945</strain>
    </source>
</reference>
<dbReference type="InterPro" id="IPR002121">
    <property type="entry name" value="HRDC_dom"/>
</dbReference>
<feature type="domain" description="3'-5' exonuclease" evidence="1">
    <location>
        <begin position="1"/>
        <end position="166"/>
    </location>
</feature>
<dbReference type="STRING" id="679197.HMPREF9336_02494"/>
<dbReference type="Pfam" id="PF01612">
    <property type="entry name" value="DNA_pol_A_exo1"/>
    <property type="match status" value="1"/>
</dbReference>
<name>E5XSM2_SEGRC</name>
<dbReference type="Gene3D" id="1.10.150.80">
    <property type="entry name" value="HRDC domain"/>
    <property type="match status" value="2"/>
</dbReference>
<gene>
    <name evidence="2" type="ORF">HMPREF9336_02494</name>
</gene>
<dbReference type="GO" id="GO:0000166">
    <property type="term" value="F:nucleotide binding"/>
    <property type="evidence" value="ECO:0007669"/>
    <property type="project" value="InterPro"/>
</dbReference>
<dbReference type="Proteomes" id="UP000004816">
    <property type="component" value="Unassembled WGS sequence"/>
</dbReference>
<dbReference type="InterPro" id="IPR051086">
    <property type="entry name" value="RNase_D-like"/>
</dbReference>
<dbReference type="EMBL" id="ACZI02000002">
    <property type="protein sequence ID" value="EFV12699.2"/>
    <property type="molecule type" value="Genomic_DNA"/>
</dbReference>
<dbReference type="HOGENOM" id="CLU_042387_3_0_11"/>
<comment type="caution">
    <text evidence="2">The sequence shown here is derived from an EMBL/GenBank/DDBJ whole genome shotgun (WGS) entry which is preliminary data.</text>
</comment>
<dbReference type="AlphaFoldDB" id="E5XSM2"/>
<dbReference type="SMART" id="SM00474">
    <property type="entry name" value="35EXOc"/>
    <property type="match status" value="1"/>
</dbReference>
<dbReference type="InterPro" id="IPR036397">
    <property type="entry name" value="RNaseH_sf"/>
</dbReference>
<organism evidence="2 3">
    <name type="scientific">Segniliparus rugosus (strain ATCC BAA-974 / DSM 45345 / CCUG 50838 / CIP 108380 / JCM 13579 / CDC 945)</name>
    <dbReference type="NCBI Taxonomy" id="679197"/>
    <lineage>
        <taxon>Bacteria</taxon>
        <taxon>Bacillati</taxon>
        <taxon>Actinomycetota</taxon>
        <taxon>Actinomycetes</taxon>
        <taxon>Mycobacteriales</taxon>
        <taxon>Segniliparaceae</taxon>
        <taxon>Segniliparus</taxon>
    </lineage>
</organism>
<dbReference type="Pfam" id="PF00570">
    <property type="entry name" value="HRDC"/>
    <property type="match status" value="1"/>
</dbReference>
<evidence type="ECO:0000313" key="2">
    <source>
        <dbReference type="EMBL" id="EFV12699.2"/>
    </source>
</evidence>
<evidence type="ECO:0000259" key="1">
    <source>
        <dbReference type="SMART" id="SM00474"/>
    </source>
</evidence>
<dbReference type="CDD" id="cd06142">
    <property type="entry name" value="RNaseD_exo"/>
    <property type="match status" value="1"/>
</dbReference>
<dbReference type="InterPro" id="IPR002562">
    <property type="entry name" value="3'-5'_exonuclease_dom"/>
</dbReference>
<dbReference type="SUPFAM" id="SSF53098">
    <property type="entry name" value="Ribonuclease H-like"/>
    <property type="match status" value="1"/>
</dbReference>
<dbReference type="PANTHER" id="PTHR47649:SF1">
    <property type="entry name" value="RIBONUCLEASE D"/>
    <property type="match status" value="1"/>
</dbReference>
<dbReference type="GO" id="GO:0003676">
    <property type="term" value="F:nucleic acid binding"/>
    <property type="evidence" value="ECO:0007669"/>
    <property type="project" value="InterPro"/>
</dbReference>
<dbReference type="InterPro" id="IPR010997">
    <property type="entry name" value="HRDC-like_sf"/>
</dbReference>
<accession>E5XSM2</accession>
<sequence>MTRSPADIASAARRLAGGRGPLAVDAERASGFRYWPKAYLVQLRRQGSGTVLLDPIDHPEALEPLAEAINGLEWVLHAADQDLPCLAELGLRPAKLFDTELGGRIAGFERVGLAALVETLLGVGLAKGHGAADWSQRPLPPEWLNYAALDVELLLPMREALLEALAEQGKTEWALEEFEYVRMRPPNAQSPDRWRRTGRIHEAKGRRALAVVRELWLAREDLARGRDIAPGRVLPDSAIIAAANNAALIESLREDARLGAAPSARSAALLTALPIFSGPNQGKLANQWLAAVSRAANLPEGELPPVHPKPAPGEVSARKGRNPLEVASAKAALAVLAEQHKTPQENLLSPETVRRLCAWYVEDEGRLAALAPAELAGEVDAFLAEHNARRWQRNATAEALAAALLAAKDEAPDETAE</sequence>
<proteinExistence type="predicted"/>
<dbReference type="SUPFAM" id="SSF47819">
    <property type="entry name" value="HRDC-like"/>
    <property type="match status" value="1"/>
</dbReference>
<keyword evidence="3" id="KW-1185">Reference proteome</keyword>
<dbReference type="eggNOG" id="COG0349">
    <property type="taxonomic scope" value="Bacteria"/>
</dbReference>
<dbReference type="PANTHER" id="PTHR47649">
    <property type="entry name" value="RIBONUCLEASE D"/>
    <property type="match status" value="1"/>
</dbReference>
<dbReference type="GO" id="GO:0006139">
    <property type="term" value="P:nucleobase-containing compound metabolic process"/>
    <property type="evidence" value="ECO:0007669"/>
    <property type="project" value="InterPro"/>
</dbReference>
<protein>
    <submittedName>
        <fullName evidence="2">Ribonuclease D</fullName>
    </submittedName>
</protein>
<dbReference type="Gene3D" id="3.30.420.10">
    <property type="entry name" value="Ribonuclease H-like superfamily/Ribonuclease H"/>
    <property type="match status" value="1"/>
</dbReference>
<dbReference type="Pfam" id="PF18305">
    <property type="entry name" value="DNA_pol_A_exoN"/>
    <property type="match status" value="1"/>
</dbReference>
<dbReference type="InterPro" id="IPR012337">
    <property type="entry name" value="RNaseH-like_sf"/>
</dbReference>
<evidence type="ECO:0000313" key="3">
    <source>
        <dbReference type="Proteomes" id="UP000004816"/>
    </source>
</evidence>
<dbReference type="GO" id="GO:0008408">
    <property type="term" value="F:3'-5' exonuclease activity"/>
    <property type="evidence" value="ECO:0007669"/>
    <property type="project" value="InterPro"/>
</dbReference>
<dbReference type="InterPro" id="IPR041605">
    <property type="entry name" value="Exo_C"/>
</dbReference>